<dbReference type="PANTHER" id="PTHR28213">
    <property type="entry name" value="IMP-SPECIFIC 5'-NUCLEOTIDASE 1"/>
    <property type="match status" value="1"/>
</dbReference>
<dbReference type="Proteomes" id="UP000696485">
    <property type="component" value="Unassembled WGS sequence"/>
</dbReference>
<dbReference type="Pfam" id="PF06437">
    <property type="entry name" value="ISN1"/>
    <property type="match status" value="1"/>
</dbReference>
<dbReference type="AlphaFoldDB" id="A0A9P5VPU6"/>
<evidence type="ECO:0000256" key="6">
    <source>
        <dbReference type="ARBA" id="ARBA00022723"/>
    </source>
</evidence>
<name>A0A9P5VPU6_9FUNG</name>
<evidence type="ECO:0000256" key="3">
    <source>
        <dbReference type="ARBA" id="ARBA00011881"/>
    </source>
</evidence>
<keyword evidence="7" id="KW-0547">Nucleotide-binding</keyword>
<comment type="catalytic activity">
    <reaction evidence="12">
        <text>IMP + H2O = inosine + phosphate</text>
        <dbReference type="Rhea" id="RHEA:27718"/>
        <dbReference type="ChEBI" id="CHEBI:15377"/>
        <dbReference type="ChEBI" id="CHEBI:17596"/>
        <dbReference type="ChEBI" id="CHEBI:43474"/>
        <dbReference type="ChEBI" id="CHEBI:58053"/>
        <dbReference type="EC" id="3.1.3.99"/>
    </reaction>
</comment>
<comment type="similarity">
    <text evidence="2">Belongs to the ISN1 family.</text>
</comment>
<gene>
    <name evidence="14" type="primary">ISN1</name>
    <name evidence="14" type="ORF">BG006_010110</name>
</gene>
<evidence type="ECO:0000256" key="11">
    <source>
        <dbReference type="ARBA" id="ARBA00023080"/>
    </source>
</evidence>
<comment type="cofactor">
    <cofactor evidence="1">
        <name>Mg(2+)</name>
        <dbReference type="ChEBI" id="CHEBI:18420"/>
    </cofactor>
</comment>
<evidence type="ECO:0000256" key="9">
    <source>
        <dbReference type="ARBA" id="ARBA00022840"/>
    </source>
</evidence>
<evidence type="ECO:0000313" key="14">
    <source>
        <dbReference type="EMBL" id="KAF9335966.1"/>
    </source>
</evidence>
<comment type="caution">
    <text evidence="14">The sequence shown here is derived from an EMBL/GenBank/DDBJ whole genome shotgun (WGS) entry which is preliminary data.</text>
</comment>
<dbReference type="PANTHER" id="PTHR28213:SF1">
    <property type="entry name" value="IMP-SPECIFIC 5'-NUCLEOTIDASE 1"/>
    <property type="match status" value="1"/>
</dbReference>
<comment type="subunit">
    <text evidence="3">Homotetramer.</text>
</comment>
<accession>A0A9P5VPU6</accession>
<dbReference type="EMBL" id="JAAAUY010000078">
    <property type="protein sequence ID" value="KAF9335966.1"/>
    <property type="molecule type" value="Genomic_DNA"/>
</dbReference>
<evidence type="ECO:0000256" key="2">
    <source>
        <dbReference type="ARBA" id="ARBA00005307"/>
    </source>
</evidence>
<evidence type="ECO:0000256" key="7">
    <source>
        <dbReference type="ARBA" id="ARBA00022741"/>
    </source>
</evidence>
<evidence type="ECO:0000256" key="8">
    <source>
        <dbReference type="ARBA" id="ARBA00022801"/>
    </source>
</evidence>
<reference evidence="14" key="1">
    <citation type="journal article" date="2020" name="Fungal Divers.">
        <title>Resolving the Mortierellaceae phylogeny through synthesis of multi-gene phylogenetics and phylogenomics.</title>
        <authorList>
            <person name="Vandepol N."/>
            <person name="Liber J."/>
            <person name="Desiro A."/>
            <person name="Na H."/>
            <person name="Kennedy M."/>
            <person name="Barry K."/>
            <person name="Grigoriev I.V."/>
            <person name="Miller A.N."/>
            <person name="O'Donnell K."/>
            <person name="Stajich J.E."/>
            <person name="Bonito G."/>
        </authorList>
    </citation>
    <scope>NUCLEOTIDE SEQUENCE</scope>
    <source>
        <strain evidence="14">NVP1</strain>
    </source>
</reference>
<protein>
    <recommendedName>
        <fullName evidence="5">IMP-specific 5'-nucleotidase 1</fullName>
        <ecNumber evidence="4">3.1.3.99</ecNumber>
    </recommendedName>
</protein>
<dbReference type="SUPFAM" id="SSF56784">
    <property type="entry name" value="HAD-like"/>
    <property type="match status" value="1"/>
</dbReference>
<dbReference type="GO" id="GO:0008253">
    <property type="term" value="F:5'-nucleotidase activity"/>
    <property type="evidence" value="ECO:0007669"/>
    <property type="project" value="InterPro"/>
</dbReference>
<evidence type="ECO:0000313" key="15">
    <source>
        <dbReference type="Proteomes" id="UP000696485"/>
    </source>
</evidence>
<keyword evidence="8" id="KW-0378">Hydrolase</keyword>
<keyword evidence="11" id="KW-0546">Nucleotide metabolism</keyword>
<proteinExistence type="inferred from homology"/>
<dbReference type="GO" id="GO:0009117">
    <property type="term" value="P:nucleotide metabolic process"/>
    <property type="evidence" value="ECO:0007669"/>
    <property type="project" value="UniProtKB-KW"/>
</dbReference>
<dbReference type="GO" id="GO:0006190">
    <property type="term" value="P:inosine salvage"/>
    <property type="evidence" value="ECO:0007669"/>
    <property type="project" value="InterPro"/>
</dbReference>
<keyword evidence="6" id="KW-0479">Metal-binding</keyword>
<evidence type="ECO:0000256" key="4">
    <source>
        <dbReference type="ARBA" id="ARBA00012894"/>
    </source>
</evidence>
<keyword evidence="10" id="KW-0460">Magnesium</keyword>
<evidence type="ECO:0000256" key="10">
    <source>
        <dbReference type="ARBA" id="ARBA00022842"/>
    </source>
</evidence>
<keyword evidence="15" id="KW-1185">Reference proteome</keyword>
<organism evidence="14 15">
    <name type="scientific">Podila minutissima</name>
    <dbReference type="NCBI Taxonomy" id="64525"/>
    <lineage>
        <taxon>Eukaryota</taxon>
        <taxon>Fungi</taxon>
        <taxon>Fungi incertae sedis</taxon>
        <taxon>Mucoromycota</taxon>
        <taxon>Mortierellomycotina</taxon>
        <taxon>Mortierellomycetes</taxon>
        <taxon>Mortierellales</taxon>
        <taxon>Mortierellaceae</taxon>
        <taxon>Podila</taxon>
    </lineage>
</organism>
<evidence type="ECO:0000256" key="5">
    <source>
        <dbReference type="ARBA" id="ARBA00015544"/>
    </source>
</evidence>
<evidence type="ECO:0000256" key="13">
    <source>
        <dbReference type="SAM" id="MobiDB-lite"/>
    </source>
</evidence>
<dbReference type="GO" id="GO:0000287">
    <property type="term" value="F:magnesium ion binding"/>
    <property type="evidence" value="ECO:0007669"/>
    <property type="project" value="InterPro"/>
</dbReference>
<evidence type="ECO:0000256" key="1">
    <source>
        <dbReference type="ARBA" id="ARBA00001946"/>
    </source>
</evidence>
<dbReference type="InterPro" id="IPR009453">
    <property type="entry name" value="ISN1"/>
</dbReference>
<feature type="compositionally biased region" description="Polar residues" evidence="13">
    <location>
        <begin position="52"/>
        <end position="64"/>
    </location>
</feature>
<dbReference type="EC" id="3.1.3.99" evidence="4"/>
<feature type="compositionally biased region" description="Basic and acidic residues" evidence="13">
    <location>
        <begin position="66"/>
        <end position="78"/>
    </location>
</feature>
<dbReference type="GO" id="GO:0071592">
    <property type="term" value="P:nicotinic acid riboside biosynthetic process"/>
    <property type="evidence" value="ECO:0007669"/>
    <property type="project" value="TreeGrafter"/>
</dbReference>
<sequence length="453" mass="50510">MTSSYRINYQLRAHKRDPLIEFIKGLLLTPFVLHAKPRKPVIAPPTVPVTGELTNRRGSSGNNGSDDEKNDYQEEEKPMVDANLQRYLEIMKSVEVMIEEHRRKALKGVPEHSRLHRIVPSVASFFTPLPLEAAFLVANAKHSIAARRFVPPSFNDIRRVLNTAQVMAIAPTLRLITFDGDMTLYDDGTSFTENSPLIPLLIALMRAGLHVAIVTAAGYPGDAVKYEERLAGLLRRFDMEKLSEKLLERFYVLGGECNYLFRCGWKQNEAGQSVVGLTYIQPESYQPDEMLAWKHEDIQELLDVAEENLKRSVASMNLKALVLRKSRAVGIIPSDTGIKIAREQLDECVLSTQQRLLEYQQMSADTKPAIPFCVFNGGNDVFVDIGNKLIGVQVLQNYLGAAPGATLHVGDQFLSTGNDFATRSSCCTLWIISPEETEGVLKELAPLLPAESE</sequence>
<dbReference type="GO" id="GO:0071590">
    <property type="term" value="P:nicotinamide riboside biosynthetic process"/>
    <property type="evidence" value="ECO:0007669"/>
    <property type="project" value="TreeGrafter"/>
</dbReference>
<keyword evidence="9" id="KW-0067">ATP-binding</keyword>
<dbReference type="InterPro" id="IPR036412">
    <property type="entry name" value="HAD-like_sf"/>
</dbReference>
<evidence type="ECO:0000256" key="12">
    <source>
        <dbReference type="ARBA" id="ARBA00047413"/>
    </source>
</evidence>
<dbReference type="GO" id="GO:0005524">
    <property type="term" value="F:ATP binding"/>
    <property type="evidence" value="ECO:0007669"/>
    <property type="project" value="UniProtKB-KW"/>
</dbReference>
<feature type="region of interest" description="Disordered" evidence="13">
    <location>
        <begin position="43"/>
        <end position="78"/>
    </location>
</feature>